<proteinExistence type="predicted"/>
<dbReference type="PANTHER" id="PTHR33269">
    <property type="entry name" value="NADH-UBIQUINONE OXIDOREDUCTASE CHAIN 6"/>
    <property type="match status" value="1"/>
</dbReference>
<dbReference type="EMBL" id="CAEZUK010000059">
    <property type="protein sequence ID" value="CAB4597355.1"/>
    <property type="molecule type" value="Genomic_DNA"/>
</dbReference>
<evidence type="ECO:0000313" key="6">
    <source>
        <dbReference type="EMBL" id="CAB4971811.1"/>
    </source>
</evidence>
<dbReference type="InterPro" id="IPR001457">
    <property type="entry name" value="NADH_UbQ/plastoQ_OxRdtase_su6"/>
</dbReference>
<dbReference type="Pfam" id="PF00499">
    <property type="entry name" value="Oxidored_q3"/>
    <property type="match status" value="1"/>
</dbReference>
<feature type="transmembrane region" description="Helical" evidence="1">
    <location>
        <begin position="37"/>
        <end position="55"/>
    </location>
</feature>
<organism evidence="5">
    <name type="scientific">freshwater metagenome</name>
    <dbReference type="NCBI Taxonomy" id="449393"/>
    <lineage>
        <taxon>unclassified sequences</taxon>
        <taxon>metagenomes</taxon>
        <taxon>ecological metagenomes</taxon>
    </lineage>
</organism>
<dbReference type="EMBL" id="CAFBNZ010000108">
    <property type="protein sequence ID" value="CAB4971811.1"/>
    <property type="molecule type" value="Genomic_DNA"/>
</dbReference>
<feature type="transmembrane region" description="Helical" evidence="1">
    <location>
        <begin position="150"/>
        <end position="170"/>
    </location>
</feature>
<keyword evidence="1" id="KW-0472">Membrane</keyword>
<dbReference type="EMBL" id="CAFBRX010000067">
    <property type="protein sequence ID" value="CAB5122613.1"/>
    <property type="molecule type" value="Genomic_DNA"/>
</dbReference>
<dbReference type="EMBL" id="CAEZZV010000015">
    <property type="protein sequence ID" value="CAB4769908.1"/>
    <property type="molecule type" value="Genomic_DNA"/>
</dbReference>
<feature type="transmembrane region" description="Helical" evidence="1">
    <location>
        <begin position="12"/>
        <end position="30"/>
    </location>
</feature>
<dbReference type="AlphaFoldDB" id="A0A6J6VGB2"/>
<gene>
    <name evidence="2" type="ORF">UFOPK1421_00965</name>
    <name evidence="3" type="ORF">UFOPK1820_00504</name>
    <name evidence="4" type="ORF">UFOPK1960_00692</name>
    <name evidence="5" type="ORF">UFOPK2921_00201</name>
    <name evidence="6" type="ORF">UFOPK3889_00652</name>
    <name evidence="7" type="ORF">UFOPK4422_00785</name>
</gene>
<evidence type="ECO:0000313" key="2">
    <source>
        <dbReference type="EMBL" id="CAB4546164.1"/>
    </source>
</evidence>
<evidence type="ECO:0000313" key="5">
    <source>
        <dbReference type="EMBL" id="CAB4769908.1"/>
    </source>
</evidence>
<evidence type="ECO:0000313" key="4">
    <source>
        <dbReference type="EMBL" id="CAB4631309.1"/>
    </source>
</evidence>
<dbReference type="InterPro" id="IPR042106">
    <property type="entry name" value="Nuo/plastoQ_OxRdtase_6_NuoJ"/>
</dbReference>
<keyword evidence="1" id="KW-0812">Transmembrane</keyword>
<dbReference type="PANTHER" id="PTHR33269:SF17">
    <property type="entry name" value="NADH-UBIQUINONE OXIDOREDUCTASE CHAIN 6"/>
    <property type="match status" value="1"/>
</dbReference>
<keyword evidence="1" id="KW-1133">Transmembrane helix</keyword>
<sequence length="173" mass="18578">MIATDLLVAQNVGFGIISLLMIIGAVRVVTVSNVVHAALWLVIVLSGAAAQYLLLSAEFVAITQVLVYVGAVMVLFLFGTMLTRARIGAESDLNNKNWFLGIPVALLMLGVMSYVIVDGFGSERLIENSGDMQPIPIQVISDDIFGPYLLPFWALSFVLLVAVIGAIVLARKD</sequence>
<dbReference type="EMBL" id="CAEZVL010000088">
    <property type="protein sequence ID" value="CAB4631309.1"/>
    <property type="molecule type" value="Genomic_DNA"/>
</dbReference>
<accession>A0A6J6VGB2</accession>
<reference evidence="5" key="1">
    <citation type="submission" date="2020-05" db="EMBL/GenBank/DDBJ databases">
        <authorList>
            <person name="Chiriac C."/>
            <person name="Salcher M."/>
            <person name="Ghai R."/>
            <person name="Kavagutti S V."/>
        </authorList>
    </citation>
    <scope>NUCLEOTIDE SEQUENCE</scope>
</reference>
<feature type="transmembrane region" description="Helical" evidence="1">
    <location>
        <begin position="61"/>
        <end position="85"/>
    </location>
</feature>
<dbReference type="Gene3D" id="1.20.120.1200">
    <property type="entry name" value="NADH-ubiquinone/plastoquinone oxidoreductase chain 6, subunit NuoJ"/>
    <property type="match status" value="1"/>
</dbReference>
<dbReference type="EMBL" id="CAEZSL010000099">
    <property type="protein sequence ID" value="CAB4546164.1"/>
    <property type="molecule type" value="Genomic_DNA"/>
</dbReference>
<evidence type="ECO:0000313" key="7">
    <source>
        <dbReference type="EMBL" id="CAB5122613.1"/>
    </source>
</evidence>
<feature type="transmembrane region" description="Helical" evidence="1">
    <location>
        <begin position="97"/>
        <end position="117"/>
    </location>
</feature>
<evidence type="ECO:0000313" key="3">
    <source>
        <dbReference type="EMBL" id="CAB4597355.1"/>
    </source>
</evidence>
<protein>
    <submittedName>
        <fullName evidence="5">Unannotated protein</fullName>
    </submittedName>
</protein>
<evidence type="ECO:0000256" key="1">
    <source>
        <dbReference type="SAM" id="Phobius"/>
    </source>
</evidence>
<dbReference type="GO" id="GO:0008137">
    <property type="term" value="F:NADH dehydrogenase (ubiquinone) activity"/>
    <property type="evidence" value="ECO:0007669"/>
    <property type="project" value="InterPro"/>
</dbReference>
<name>A0A6J6VGB2_9ZZZZ</name>